<dbReference type="OrthoDB" id="7062607at2"/>
<protein>
    <submittedName>
        <fullName evidence="1">Uncharacterized protein</fullName>
    </submittedName>
</protein>
<name>A0A410G232_9FLAO</name>
<sequence length="252" mass="29124">MIKNCSVWSKVVKVWLASSPINLEEYRRLALKFERNKATITTLVSKIKPSKDFNNYCISTRMLFEAIVEVTGKNFIVDSSKTPQRIAVLDKIVNLEVLHLCRNAKGVLNSAKKSYKMDIEAGFETDFPARRTSKTLIDWFFVNLITEIFKIGVISRKIRYEAYLNDPEYIGSLHNKIRTPIITKGLSTDHMLAGNVLRLKKNIKIDGSLGFHYKRLSTLQFKIASILDTLLPFWSWDIKRKFEFSRKKGIQL</sequence>
<dbReference type="RefSeq" id="WP_128249688.1">
    <property type="nucleotide sequence ID" value="NZ_CP034951.1"/>
</dbReference>
<organism evidence="1 2">
    <name type="scientific">Aequorivita ciconiae</name>
    <dbReference type="NCBI Taxonomy" id="2494375"/>
    <lineage>
        <taxon>Bacteria</taxon>
        <taxon>Pseudomonadati</taxon>
        <taxon>Bacteroidota</taxon>
        <taxon>Flavobacteriia</taxon>
        <taxon>Flavobacteriales</taxon>
        <taxon>Flavobacteriaceae</taxon>
        <taxon>Aequorivita</taxon>
    </lineage>
</organism>
<proteinExistence type="predicted"/>
<dbReference type="KEGG" id="aev:EI546_05960"/>
<reference evidence="1 2" key="1">
    <citation type="submission" date="2019-01" db="EMBL/GenBank/DDBJ databases">
        <title>Complete genome sequencing of Aequorivita sp. H23M31.</title>
        <authorList>
            <person name="Bae J.-W."/>
        </authorList>
    </citation>
    <scope>NUCLEOTIDE SEQUENCE [LARGE SCALE GENOMIC DNA]</scope>
    <source>
        <strain evidence="1 2">H23M31</strain>
    </source>
</reference>
<dbReference type="AlphaFoldDB" id="A0A410G232"/>
<accession>A0A410G232</accession>
<evidence type="ECO:0000313" key="2">
    <source>
        <dbReference type="Proteomes" id="UP000285517"/>
    </source>
</evidence>
<keyword evidence="2" id="KW-1185">Reference proteome</keyword>
<evidence type="ECO:0000313" key="1">
    <source>
        <dbReference type="EMBL" id="QAA81300.1"/>
    </source>
</evidence>
<dbReference type="EMBL" id="CP034951">
    <property type="protein sequence ID" value="QAA81300.1"/>
    <property type="molecule type" value="Genomic_DNA"/>
</dbReference>
<gene>
    <name evidence="1" type="ORF">EI546_05960</name>
</gene>
<dbReference type="Proteomes" id="UP000285517">
    <property type="component" value="Chromosome"/>
</dbReference>